<dbReference type="EMBL" id="JAPZVM010000003">
    <property type="protein sequence ID" value="MCZ8372332.1"/>
    <property type="molecule type" value="Genomic_DNA"/>
</dbReference>
<sequence length="140" mass="16629">MKRKKTRNPDKIALREEKRIQRRNMRLLKEKKDLKQGKIILTCFVLLCFFLPSFNLITKYIILPIYGKEGKAVLGGVLVRNKLSRYSVKPHYYYVFQKDGKTYESGTDIYEEDTTYHIGDTIKILYLKRFPSISKRITDK</sequence>
<protein>
    <recommendedName>
        <fullName evidence="3">DUF3592 domain-containing protein</fullName>
    </recommendedName>
</protein>
<organism evidence="1 2">
    <name type="scientific">Phocaeicola acetigenes</name>
    <dbReference type="NCBI Taxonomy" id="3016083"/>
    <lineage>
        <taxon>Bacteria</taxon>
        <taxon>Pseudomonadati</taxon>
        <taxon>Bacteroidota</taxon>
        <taxon>Bacteroidia</taxon>
        <taxon>Bacteroidales</taxon>
        <taxon>Bacteroidaceae</taxon>
        <taxon>Phocaeicola</taxon>
    </lineage>
</organism>
<accession>A0ABT4PH06</accession>
<reference evidence="1" key="1">
    <citation type="submission" date="2022-12" db="EMBL/GenBank/DDBJ databases">
        <title>Phocaeicola acetigenes sp. nov., isolated feces from a healthy human.</title>
        <authorList>
            <person name="Do H."/>
            <person name="Ha Y.B."/>
            <person name="Kim J.-S."/>
            <person name="Suh M.K."/>
            <person name="Kim H.S."/>
            <person name="Lee J.-S."/>
        </authorList>
    </citation>
    <scope>NUCLEOTIDE SEQUENCE</scope>
    <source>
        <strain evidence="1">KGMB11183</strain>
    </source>
</reference>
<comment type="caution">
    <text evidence="1">The sequence shown here is derived from an EMBL/GenBank/DDBJ whole genome shotgun (WGS) entry which is preliminary data.</text>
</comment>
<dbReference type="RefSeq" id="WP_269877496.1">
    <property type="nucleotide sequence ID" value="NZ_JAPZVM010000003.1"/>
</dbReference>
<dbReference type="Proteomes" id="UP001141933">
    <property type="component" value="Unassembled WGS sequence"/>
</dbReference>
<name>A0ABT4PH06_9BACT</name>
<keyword evidence="2" id="KW-1185">Reference proteome</keyword>
<evidence type="ECO:0000313" key="1">
    <source>
        <dbReference type="EMBL" id="MCZ8372332.1"/>
    </source>
</evidence>
<proteinExistence type="predicted"/>
<evidence type="ECO:0000313" key="2">
    <source>
        <dbReference type="Proteomes" id="UP001141933"/>
    </source>
</evidence>
<gene>
    <name evidence="1" type="ORF">O6P32_06360</name>
</gene>
<evidence type="ECO:0008006" key="3">
    <source>
        <dbReference type="Google" id="ProtNLM"/>
    </source>
</evidence>